<feature type="domain" description="SHSP" evidence="4">
    <location>
        <begin position="1"/>
        <end position="54"/>
    </location>
</feature>
<evidence type="ECO:0000313" key="5">
    <source>
        <dbReference type="EMBL" id="DAD30709.1"/>
    </source>
</evidence>
<comment type="similarity">
    <text evidence="2 3">Belongs to the small heat shock protein (HSP20) family.</text>
</comment>
<dbReference type="Proteomes" id="UP000607653">
    <property type="component" value="Unassembled WGS sequence"/>
</dbReference>
<evidence type="ECO:0000256" key="1">
    <source>
        <dbReference type="ARBA" id="ARBA00023016"/>
    </source>
</evidence>
<accession>A0A822YHE2</accession>
<keyword evidence="6" id="KW-1185">Reference proteome</keyword>
<evidence type="ECO:0000313" key="6">
    <source>
        <dbReference type="Proteomes" id="UP000607653"/>
    </source>
</evidence>
<dbReference type="Pfam" id="PF00011">
    <property type="entry name" value="HSP20"/>
    <property type="match status" value="1"/>
</dbReference>
<name>A0A822YHE2_NELNU</name>
<evidence type="ECO:0000256" key="3">
    <source>
        <dbReference type="RuleBase" id="RU003616"/>
    </source>
</evidence>
<dbReference type="PROSITE" id="PS01031">
    <property type="entry name" value="SHSP"/>
    <property type="match status" value="1"/>
</dbReference>
<organism evidence="5 6">
    <name type="scientific">Nelumbo nucifera</name>
    <name type="common">Sacred lotus</name>
    <dbReference type="NCBI Taxonomy" id="4432"/>
    <lineage>
        <taxon>Eukaryota</taxon>
        <taxon>Viridiplantae</taxon>
        <taxon>Streptophyta</taxon>
        <taxon>Embryophyta</taxon>
        <taxon>Tracheophyta</taxon>
        <taxon>Spermatophyta</taxon>
        <taxon>Magnoliopsida</taxon>
        <taxon>Proteales</taxon>
        <taxon>Nelumbonaceae</taxon>
        <taxon>Nelumbo</taxon>
    </lineage>
</organism>
<dbReference type="AlphaFoldDB" id="A0A822YHE2"/>
<dbReference type="InterPro" id="IPR002068">
    <property type="entry name" value="A-crystallin/Hsp20_dom"/>
</dbReference>
<proteinExistence type="inferred from homology"/>
<reference evidence="5 6" key="1">
    <citation type="journal article" date="2020" name="Mol. Biol. Evol.">
        <title>Distinct Expression and Methylation Patterns for Genes with Different Fates following a Single Whole-Genome Duplication in Flowering Plants.</title>
        <authorList>
            <person name="Shi T."/>
            <person name="Rahmani R.S."/>
            <person name="Gugger P.F."/>
            <person name="Wang M."/>
            <person name="Li H."/>
            <person name="Zhang Y."/>
            <person name="Li Z."/>
            <person name="Wang Q."/>
            <person name="Van de Peer Y."/>
            <person name="Marchal K."/>
            <person name="Chen J."/>
        </authorList>
    </citation>
    <scope>NUCLEOTIDE SEQUENCE [LARGE SCALE GENOMIC DNA]</scope>
    <source>
        <tissue evidence="5">Leaf</tissue>
    </source>
</reference>
<evidence type="ECO:0000256" key="2">
    <source>
        <dbReference type="PROSITE-ProRule" id="PRU00285"/>
    </source>
</evidence>
<sequence length="54" mass="6328">MERSHGKLCRRFRLPMNAKIDGMKATMENGVLRVIIPKQEVVKKPEVKMIEINY</sequence>
<dbReference type="SUPFAM" id="SSF49764">
    <property type="entry name" value="HSP20-like chaperones"/>
    <property type="match status" value="1"/>
</dbReference>
<evidence type="ECO:0000259" key="4">
    <source>
        <dbReference type="PROSITE" id="PS01031"/>
    </source>
</evidence>
<dbReference type="InterPro" id="IPR008978">
    <property type="entry name" value="HSP20-like_chaperone"/>
</dbReference>
<protein>
    <recommendedName>
        <fullName evidence="4">SHSP domain-containing protein</fullName>
    </recommendedName>
</protein>
<comment type="caution">
    <text evidence="5">The sequence shown here is derived from an EMBL/GenBank/DDBJ whole genome shotgun (WGS) entry which is preliminary data.</text>
</comment>
<dbReference type="Gene3D" id="2.60.40.790">
    <property type="match status" value="1"/>
</dbReference>
<dbReference type="EMBL" id="DUZY01000003">
    <property type="protein sequence ID" value="DAD30709.1"/>
    <property type="molecule type" value="Genomic_DNA"/>
</dbReference>
<dbReference type="PANTHER" id="PTHR11527">
    <property type="entry name" value="HEAT-SHOCK PROTEIN 20 FAMILY MEMBER"/>
    <property type="match status" value="1"/>
</dbReference>
<keyword evidence="1" id="KW-0346">Stress response</keyword>
<gene>
    <name evidence="5" type="ORF">HUJ06_009560</name>
</gene>
<dbReference type="InterPro" id="IPR031107">
    <property type="entry name" value="Small_HSP"/>
</dbReference>